<dbReference type="PANTHER" id="PTHR43031:SF1">
    <property type="entry name" value="PYRIDINE NUCLEOTIDE-DISULPHIDE OXIDOREDUCTASE"/>
    <property type="match status" value="1"/>
</dbReference>
<dbReference type="SUPFAM" id="SSF52821">
    <property type="entry name" value="Rhodanese/Cell cycle control phosphatase"/>
    <property type="match status" value="1"/>
</dbReference>
<name>A0A1L7I5U0_9FLAO</name>
<dbReference type="PROSITE" id="PS50206">
    <property type="entry name" value="RHODANESE_3"/>
    <property type="match status" value="1"/>
</dbReference>
<dbReference type="InterPro" id="IPR036873">
    <property type="entry name" value="Rhodanese-like_dom_sf"/>
</dbReference>
<keyword evidence="2" id="KW-1185">Reference proteome</keyword>
<dbReference type="SMART" id="SM00450">
    <property type="entry name" value="RHOD"/>
    <property type="match status" value="1"/>
</dbReference>
<dbReference type="PANTHER" id="PTHR43031">
    <property type="entry name" value="FAD-DEPENDENT OXIDOREDUCTASE"/>
    <property type="match status" value="1"/>
</dbReference>
<dbReference type="STRING" id="1229726.GRFL_1771"/>
<accession>A0A1L7I5U0</accession>
<evidence type="ECO:0000313" key="2">
    <source>
        <dbReference type="Proteomes" id="UP000186230"/>
    </source>
</evidence>
<dbReference type="Gene3D" id="3.40.250.10">
    <property type="entry name" value="Rhodanese-like domain"/>
    <property type="match status" value="1"/>
</dbReference>
<dbReference type="CDD" id="cd00158">
    <property type="entry name" value="RHOD"/>
    <property type="match status" value="1"/>
</dbReference>
<dbReference type="EMBL" id="CP016359">
    <property type="protein sequence ID" value="APU68495.1"/>
    <property type="molecule type" value="Genomic_DNA"/>
</dbReference>
<protein>
    <submittedName>
        <fullName evidence="1">Rhodanese-like domain protein</fullName>
    </submittedName>
</protein>
<dbReference type="NCBIfam" id="NF045521">
    <property type="entry name" value="rhoda_near_glyco"/>
    <property type="match status" value="1"/>
</dbReference>
<dbReference type="OrthoDB" id="598065at2"/>
<dbReference type="AlphaFoldDB" id="A0A1L7I5U0"/>
<sequence>MKLYINLIVILFGLNLAHGQRDLRHLLEKYNNQEVPYVSVQELKMMQTNQKVLVADAREKKEYDVSHLPQAEFIGYKEFSIEKFSQKFKNKSAPIVVYCSIGIRSENIAEKIRKAGYSNVSNLYGGIFEWKNTGYDVFRNGKPTDSVHVFSKNWAKWLTNGKKVY</sequence>
<dbReference type="KEGG" id="gfl:GRFL_1771"/>
<organism evidence="1 2">
    <name type="scientific">Christiangramia flava JLT2011</name>
    <dbReference type="NCBI Taxonomy" id="1229726"/>
    <lineage>
        <taxon>Bacteria</taxon>
        <taxon>Pseudomonadati</taxon>
        <taxon>Bacteroidota</taxon>
        <taxon>Flavobacteriia</taxon>
        <taxon>Flavobacteriales</taxon>
        <taxon>Flavobacteriaceae</taxon>
        <taxon>Christiangramia</taxon>
    </lineage>
</organism>
<evidence type="ECO:0000313" key="1">
    <source>
        <dbReference type="EMBL" id="APU68495.1"/>
    </source>
</evidence>
<dbReference type="InterPro" id="IPR001763">
    <property type="entry name" value="Rhodanese-like_dom"/>
</dbReference>
<dbReference type="Pfam" id="PF00581">
    <property type="entry name" value="Rhodanese"/>
    <property type="match status" value="1"/>
</dbReference>
<gene>
    <name evidence="1" type="ORF">GRFL_1771</name>
</gene>
<reference evidence="1 2" key="1">
    <citation type="submission" date="2016-07" db="EMBL/GenBank/DDBJ databases">
        <title>Multi-omics approach to identify versatile polysaccharide utilization systems of a marine flavobacterium Gramella flava.</title>
        <authorList>
            <person name="Tang K."/>
        </authorList>
    </citation>
    <scope>NUCLEOTIDE SEQUENCE [LARGE SCALE GENOMIC DNA]</scope>
    <source>
        <strain evidence="1 2">JLT2011</strain>
    </source>
</reference>
<dbReference type="Proteomes" id="UP000186230">
    <property type="component" value="Chromosome"/>
</dbReference>
<proteinExistence type="predicted"/>
<dbReference type="InterPro" id="IPR050229">
    <property type="entry name" value="GlpE_sulfurtransferase"/>
</dbReference>